<dbReference type="PANTHER" id="PTHR30349">
    <property type="entry name" value="PHAGE INTEGRASE-RELATED"/>
    <property type="match status" value="1"/>
</dbReference>
<dbReference type="InterPro" id="IPR050090">
    <property type="entry name" value="Tyrosine_recombinase_XerCD"/>
</dbReference>
<evidence type="ECO:0000256" key="9">
    <source>
        <dbReference type="PROSITE-ProRule" id="PRU01248"/>
    </source>
</evidence>
<dbReference type="GO" id="GO:0015074">
    <property type="term" value="P:DNA integration"/>
    <property type="evidence" value="ECO:0007669"/>
    <property type="project" value="UniProtKB-KW"/>
</dbReference>
<feature type="domain" description="Tyr recombinase" evidence="10">
    <location>
        <begin position="101"/>
        <end position="273"/>
    </location>
</feature>
<dbReference type="STRING" id="945713.IALB_0067"/>
<dbReference type="eggNOG" id="COG4974">
    <property type="taxonomic scope" value="Bacteria"/>
</dbReference>
<dbReference type="InterPro" id="IPR010998">
    <property type="entry name" value="Integrase_recombinase_N"/>
</dbReference>
<keyword evidence="5" id="KW-0229">DNA integration</keyword>
<evidence type="ECO:0000256" key="6">
    <source>
        <dbReference type="ARBA" id="ARBA00023125"/>
    </source>
</evidence>
<keyword evidence="7" id="KW-0233">DNA recombination</keyword>
<evidence type="ECO:0000256" key="7">
    <source>
        <dbReference type="ARBA" id="ARBA00023172"/>
    </source>
</evidence>
<dbReference type="Pfam" id="PF13495">
    <property type="entry name" value="Phage_int_SAM_4"/>
    <property type="match status" value="1"/>
</dbReference>
<comment type="subcellular location">
    <subcellularLocation>
        <location evidence="1">Cytoplasm</location>
    </subcellularLocation>
</comment>
<sequence length="278" mass="32146">MKRAELIDKYSKLLHLKNYSSKTEKAYLHHLNLFLDYVSSSKVSSVNSTVLVNYFDYLKQTKKFSYSAMKQALASVRFLFLDVLRKNTDFDFFIKMKKPNNLPNVLTTDEVKTIINSINNLKHRAIISTIYSCGLRISEVINLKINDIDSSSMTIKIVNAKGKNDRMVMLSKKLLELLREYFKQYKPKVFLFEGQEGGKYSARSIQQVFNNAVEKANIRRKVSVHTLRHSFASHLLDNGTDIRFIQELLGHKHLSTTQIYTHINPISVKKIKSPFDSI</sequence>
<dbReference type="GO" id="GO:0051301">
    <property type="term" value="P:cell division"/>
    <property type="evidence" value="ECO:0007669"/>
    <property type="project" value="UniProtKB-KW"/>
</dbReference>
<evidence type="ECO:0000256" key="3">
    <source>
        <dbReference type="ARBA" id="ARBA00022618"/>
    </source>
</evidence>
<evidence type="ECO:0000259" key="10">
    <source>
        <dbReference type="PROSITE" id="PS51898"/>
    </source>
</evidence>
<evidence type="ECO:0000313" key="13">
    <source>
        <dbReference type="Proteomes" id="UP000007394"/>
    </source>
</evidence>
<evidence type="ECO:0000256" key="5">
    <source>
        <dbReference type="ARBA" id="ARBA00022908"/>
    </source>
</evidence>
<evidence type="ECO:0000313" key="12">
    <source>
        <dbReference type="EMBL" id="AFH47781.1"/>
    </source>
</evidence>
<protein>
    <submittedName>
        <fullName evidence="12">Integrase</fullName>
    </submittedName>
</protein>
<keyword evidence="2" id="KW-0963">Cytoplasm</keyword>
<dbReference type="InterPro" id="IPR013762">
    <property type="entry name" value="Integrase-like_cat_sf"/>
</dbReference>
<reference evidence="12 13" key="1">
    <citation type="journal article" date="2012" name="Front. Microbiol.">
        <title>Complete genome of Ignavibacterium album, a metabolically versatile, flagellated, facultative anaerobe from the phylum Chlorobi.</title>
        <authorList>
            <person name="Liu Z."/>
            <person name="Frigaard N.-U."/>
            <person name="Vogl K."/>
            <person name="Iino T."/>
            <person name="Ohkuma M."/>
            <person name="Overmann J."/>
            <person name="Bryant D.A."/>
        </authorList>
    </citation>
    <scope>NUCLEOTIDE SEQUENCE [LARGE SCALE GENOMIC DNA]</scope>
    <source>
        <strain evidence="13">DSM 19864 / JCM 16511 / NBRC 101810 / Mat9-16</strain>
    </source>
</reference>
<proteinExistence type="predicted"/>
<dbReference type="InterPro" id="IPR002104">
    <property type="entry name" value="Integrase_catalytic"/>
</dbReference>
<evidence type="ECO:0000256" key="1">
    <source>
        <dbReference type="ARBA" id="ARBA00004496"/>
    </source>
</evidence>
<dbReference type="Gene3D" id="1.10.443.10">
    <property type="entry name" value="Intergrase catalytic core"/>
    <property type="match status" value="1"/>
</dbReference>
<keyword evidence="8" id="KW-0131">Cell cycle</keyword>
<dbReference type="Pfam" id="PF00589">
    <property type="entry name" value="Phage_integrase"/>
    <property type="match status" value="1"/>
</dbReference>
<dbReference type="GO" id="GO:0006310">
    <property type="term" value="P:DNA recombination"/>
    <property type="evidence" value="ECO:0007669"/>
    <property type="project" value="UniProtKB-KW"/>
</dbReference>
<keyword evidence="6 9" id="KW-0238">DNA-binding</keyword>
<dbReference type="InterPro" id="IPR011010">
    <property type="entry name" value="DNA_brk_join_enz"/>
</dbReference>
<dbReference type="RefSeq" id="WP_014558941.1">
    <property type="nucleotide sequence ID" value="NC_017464.1"/>
</dbReference>
<name>I0AFM4_IGNAJ</name>
<dbReference type="InterPro" id="IPR044068">
    <property type="entry name" value="CB"/>
</dbReference>
<dbReference type="InterPro" id="IPR004107">
    <property type="entry name" value="Integrase_SAM-like_N"/>
</dbReference>
<gene>
    <name evidence="12" type="ordered locus">IALB_0067</name>
</gene>
<accession>I0AFM4</accession>
<dbReference type="GO" id="GO:0005737">
    <property type="term" value="C:cytoplasm"/>
    <property type="evidence" value="ECO:0007669"/>
    <property type="project" value="UniProtKB-SubCell"/>
</dbReference>
<dbReference type="HOGENOM" id="CLU_027562_9_5_10"/>
<dbReference type="PANTHER" id="PTHR30349:SF77">
    <property type="entry name" value="TYROSINE RECOMBINASE XERC"/>
    <property type="match status" value="1"/>
</dbReference>
<organism evidence="12 13">
    <name type="scientific">Ignavibacterium album (strain DSM 19864 / JCM 16511 / NBRC 101810 / Mat9-16)</name>
    <dbReference type="NCBI Taxonomy" id="945713"/>
    <lineage>
        <taxon>Bacteria</taxon>
        <taxon>Pseudomonadati</taxon>
        <taxon>Ignavibacteriota</taxon>
        <taxon>Ignavibacteria</taxon>
        <taxon>Ignavibacteriales</taxon>
        <taxon>Ignavibacteriaceae</taxon>
        <taxon>Ignavibacterium</taxon>
    </lineage>
</organism>
<evidence type="ECO:0000256" key="2">
    <source>
        <dbReference type="ARBA" id="ARBA00022490"/>
    </source>
</evidence>
<keyword evidence="3" id="KW-0132">Cell division</keyword>
<dbReference type="GO" id="GO:0003677">
    <property type="term" value="F:DNA binding"/>
    <property type="evidence" value="ECO:0007669"/>
    <property type="project" value="UniProtKB-UniRule"/>
</dbReference>
<dbReference type="PROSITE" id="PS51900">
    <property type="entry name" value="CB"/>
    <property type="match status" value="1"/>
</dbReference>
<dbReference type="Gene3D" id="1.10.150.130">
    <property type="match status" value="1"/>
</dbReference>
<dbReference type="AlphaFoldDB" id="I0AFM4"/>
<dbReference type="PROSITE" id="PS51898">
    <property type="entry name" value="TYR_RECOMBINASE"/>
    <property type="match status" value="1"/>
</dbReference>
<evidence type="ECO:0000256" key="8">
    <source>
        <dbReference type="ARBA" id="ARBA00023306"/>
    </source>
</evidence>
<dbReference type="EMBL" id="CP003418">
    <property type="protein sequence ID" value="AFH47781.1"/>
    <property type="molecule type" value="Genomic_DNA"/>
</dbReference>
<keyword evidence="4" id="KW-0159">Chromosome partition</keyword>
<dbReference type="SUPFAM" id="SSF56349">
    <property type="entry name" value="DNA breaking-rejoining enzymes"/>
    <property type="match status" value="1"/>
</dbReference>
<dbReference type="Proteomes" id="UP000007394">
    <property type="component" value="Chromosome"/>
</dbReference>
<dbReference type="KEGG" id="ial:IALB_0067"/>
<keyword evidence="13" id="KW-1185">Reference proteome</keyword>
<evidence type="ECO:0000256" key="4">
    <source>
        <dbReference type="ARBA" id="ARBA00022829"/>
    </source>
</evidence>
<dbReference type="NCBIfam" id="NF040815">
    <property type="entry name" value="recomb_XerA_Arch"/>
    <property type="match status" value="1"/>
</dbReference>
<dbReference type="GO" id="GO:0007059">
    <property type="term" value="P:chromosome segregation"/>
    <property type="evidence" value="ECO:0007669"/>
    <property type="project" value="UniProtKB-KW"/>
</dbReference>
<feature type="domain" description="Core-binding (CB)" evidence="11">
    <location>
        <begin position="1"/>
        <end position="84"/>
    </location>
</feature>
<evidence type="ECO:0000259" key="11">
    <source>
        <dbReference type="PROSITE" id="PS51900"/>
    </source>
</evidence>